<organism evidence="2 3">
    <name type="scientific">Tissierella creatinophila DSM 6911</name>
    <dbReference type="NCBI Taxonomy" id="1123403"/>
    <lineage>
        <taxon>Bacteria</taxon>
        <taxon>Bacillati</taxon>
        <taxon>Bacillota</taxon>
        <taxon>Tissierellia</taxon>
        <taxon>Tissierellales</taxon>
        <taxon>Tissierellaceae</taxon>
        <taxon>Tissierella</taxon>
    </lineage>
</organism>
<dbReference type="AlphaFoldDB" id="A0A1U7M7D3"/>
<keyword evidence="3" id="KW-1185">Reference proteome</keyword>
<name>A0A1U7M7D3_TISCR</name>
<keyword evidence="1" id="KW-1133">Transmembrane helix</keyword>
<dbReference type="EMBL" id="LTDM01000011">
    <property type="protein sequence ID" value="OLS03244.1"/>
    <property type="molecule type" value="Genomic_DNA"/>
</dbReference>
<sequence length="65" mass="7645">MKKESRIFFIFFVVIYFIIFAKGIDLIFRNTLSLFTDLMALVSYFIAIITSLILADFTIKKIKKN</sequence>
<comment type="caution">
    <text evidence="2">The sequence shown here is derived from an EMBL/GenBank/DDBJ whole genome shotgun (WGS) entry which is preliminary data.</text>
</comment>
<dbReference type="Proteomes" id="UP000186112">
    <property type="component" value="Unassembled WGS sequence"/>
</dbReference>
<keyword evidence="1" id="KW-0812">Transmembrane</keyword>
<evidence type="ECO:0000256" key="1">
    <source>
        <dbReference type="SAM" id="Phobius"/>
    </source>
</evidence>
<gene>
    <name evidence="2" type="ORF">TICRE_09450</name>
</gene>
<protein>
    <submittedName>
        <fullName evidence="2">Uncharacterized protein</fullName>
    </submittedName>
</protein>
<proteinExistence type="predicted"/>
<evidence type="ECO:0000313" key="3">
    <source>
        <dbReference type="Proteomes" id="UP000186112"/>
    </source>
</evidence>
<reference evidence="2 3" key="1">
    <citation type="submission" date="2016-02" db="EMBL/GenBank/DDBJ databases">
        <title>Genome sequence of Tissierella creatinophila DSM 6911.</title>
        <authorList>
            <person name="Poehlein A."/>
            <person name="Daniel R."/>
        </authorList>
    </citation>
    <scope>NUCLEOTIDE SEQUENCE [LARGE SCALE GENOMIC DNA]</scope>
    <source>
        <strain evidence="2 3">DSM 6911</strain>
    </source>
</reference>
<dbReference type="RefSeq" id="WP_075725659.1">
    <property type="nucleotide sequence ID" value="NZ_LTDM01000011.1"/>
</dbReference>
<feature type="transmembrane region" description="Helical" evidence="1">
    <location>
        <begin position="34"/>
        <end position="55"/>
    </location>
</feature>
<evidence type="ECO:0000313" key="2">
    <source>
        <dbReference type="EMBL" id="OLS03244.1"/>
    </source>
</evidence>
<keyword evidence="1" id="KW-0472">Membrane</keyword>
<feature type="transmembrane region" description="Helical" evidence="1">
    <location>
        <begin position="7"/>
        <end position="28"/>
    </location>
</feature>
<accession>A0A1U7M7D3</accession>